<name>A0ACC5VZQ2_9BACT</name>
<proteinExistence type="predicted"/>
<evidence type="ECO:0000313" key="2">
    <source>
        <dbReference type="Proteomes" id="UP001319828"/>
    </source>
</evidence>
<protein>
    <submittedName>
        <fullName evidence="1">Pentapeptide repeat-containing protein</fullName>
    </submittedName>
</protein>
<dbReference type="EMBL" id="JACHUQ010000002">
    <property type="protein sequence ID" value="MBZ7974166.1"/>
    <property type="molecule type" value="Genomic_DNA"/>
</dbReference>
<organism evidence="1 2">
    <name type="scientific">Campylobacter molothri</name>
    <dbReference type="NCBI Taxonomy" id="1032242"/>
    <lineage>
        <taxon>Bacteria</taxon>
        <taxon>Pseudomonadati</taxon>
        <taxon>Campylobacterota</taxon>
        <taxon>Epsilonproteobacteria</taxon>
        <taxon>Campylobacterales</taxon>
        <taxon>Campylobacteraceae</taxon>
        <taxon>Campylobacter</taxon>
    </lineage>
</organism>
<gene>
    <name evidence="1" type="ORF">H2252_02085</name>
</gene>
<accession>A0ACC5VZQ2</accession>
<sequence length="429" mass="50469">MEYKEQIIEIAKKLNIEKNKISYAKYSNLFEISDCKISIATDIFQKYNLFFNNCKVPKLVLDFPIQSLEFKSCCFEDDFTIKDNFNGYVSIENSIFKNYFKISQVKKEIYKININKNNFNDVGIFENKIFNFKFEENTIQNISVSNNLFSKEAYFNYNSFSNECIFFKNSFENLSFYGAKFNSFVFFQNTIKGSLNAVNANLNFDFENLENKINEQYEEINKNKKEQDEKSLDKFANDFRDSFRVFKNALIKDNNLLDASNFHKYELYCKEIELNFKKPKKFSKEWLDKYQLMFYRNLCDHHTDLILNLKWLIIVIGLFASLYFILQVIQNLDLNKCGLILSLAGFILITIVYYFQDIKKFDFFACVASISVLNVICYKPKLIFGIANLIGDNTHNGLENFLFTVYTIIIGLVVFSLQKTARKNSIVPS</sequence>
<reference evidence="1" key="1">
    <citation type="submission" date="2020-07" db="EMBL/GenBank/DDBJ databases">
        <title>Campylobacter molothri sp. nov. isolated from wild birds.</title>
        <authorList>
            <person name="Miller W.G."/>
            <person name="Chapman M.H."/>
            <person name="Yee E."/>
            <person name="Lopes B.S."/>
            <person name="Forbes K.J."/>
        </authorList>
    </citation>
    <scope>NUCLEOTIDE SEQUENCE</scope>
    <source>
        <strain evidence="1">RM9754</strain>
    </source>
</reference>
<keyword evidence="2" id="KW-1185">Reference proteome</keyword>
<evidence type="ECO:0000313" key="1">
    <source>
        <dbReference type="EMBL" id="MBZ7974166.1"/>
    </source>
</evidence>
<dbReference type="Proteomes" id="UP001319828">
    <property type="component" value="Unassembled WGS sequence"/>
</dbReference>
<comment type="caution">
    <text evidence="1">The sequence shown here is derived from an EMBL/GenBank/DDBJ whole genome shotgun (WGS) entry which is preliminary data.</text>
</comment>